<dbReference type="SUPFAM" id="SSF50978">
    <property type="entry name" value="WD40 repeat-like"/>
    <property type="match status" value="2"/>
</dbReference>
<dbReference type="InterPro" id="IPR049052">
    <property type="entry name" value="nSTAND1"/>
</dbReference>
<dbReference type="InterPro" id="IPR015943">
    <property type="entry name" value="WD40/YVTN_repeat-like_dom_sf"/>
</dbReference>
<dbReference type="Gene3D" id="3.40.50.300">
    <property type="entry name" value="P-loop containing nucleotide triphosphate hydrolases"/>
    <property type="match status" value="1"/>
</dbReference>
<evidence type="ECO:0000259" key="4">
    <source>
        <dbReference type="SMART" id="SM00530"/>
    </source>
</evidence>
<feature type="repeat" description="WD" evidence="3">
    <location>
        <begin position="1089"/>
        <end position="1121"/>
    </location>
</feature>
<dbReference type="InterPro" id="IPR001680">
    <property type="entry name" value="WD40_rpt"/>
</dbReference>
<dbReference type="Pfam" id="PF20703">
    <property type="entry name" value="nSTAND1"/>
    <property type="match status" value="1"/>
</dbReference>
<dbReference type="PROSITE" id="PS50082">
    <property type="entry name" value="WD_REPEATS_2"/>
    <property type="match status" value="14"/>
</dbReference>
<dbReference type="InterPro" id="IPR036322">
    <property type="entry name" value="WD40_repeat_dom_sf"/>
</dbReference>
<feature type="repeat" description="WD" evidence="3">
    <location>
        <begin position="882"/>
        <end position="914"/>
    </location>
</feature>
<dbReference type="Pfam" id="PF00400">
    <property type="entry name" value="WD40"/>
    <property type="match status" value="14"/>
</dbReference>
<dbReference type="PRINTS" id="PR00320">
    <property type="entry name" value="GPROTEINBRPT"/>
</dbReference>
<dbReference type="CDD" id="cd00093">
    <property type="entry name" value="HTH_XRE"/>
    <property type="match status" value="1"/>
</dbReference>
<dbReference type="PANTHER" id="PTHR19879:SF9">
    <property type="entry name" value="TRANSCRIPTION INITIATION FACTOR TFIID SUBUNIT 5"/>
    <property type="match status" value="1"/>
</dbReference>
<reference evidence="6" key="1">
    <citation type="submission" date="2016-06" db="EMBL/GenBank/DDBJ databases">
        <authorList>
            <person name="Varghese N."/>
            <person name="Submissions Spin"/>
        </authorList>
    </citation>
    <scope>NUCLEOTIDE SEQUENCE [LARGE SCALE GENOMIC DNA]</scope>
    <source>
        <strain evidence="6">DSM 45160</strain>
    </source>
</reference>
<feature type="repeat" description="WD" evidence="3">
    <location>
        <begin position="964"/>
        <end position="1005"/>
    </location>
</feature>
<evidence type="ECO:0000313" key="5">
    <source>
        <dbReference type="EMBL" id="SCF11026.1"/>
    </source>
</evidence>
<dbReference type="SUPFAM" id="SSF52540">
    <property type="entry name" value="P-loop containing nucleoside triphosphate hydrolases"/>
    <property type="match status" value="1"/>
</dbReference>
<dbReference type="PANTHER" id="PTHR19879">
    <property type="entry name" value="TRANSCRIPTION INITIATION FACTOR TFIID"/>
    <property type="match status" value="1"/>
</dbReference>
<dbReference type="InterPro" id="IPR020472">
    <property type="entry name" value="WD40_PAC1"/>
</dbReference>
<feature type="repeat" description="WD" evidence="3">
    <location>
        <begin position="756"/>
        <end position="788"/>
    </location>
</feature>
<dbReference type="CDD" id="cd00200">
    <property type="entry name" value="WD40"/>
    <property type="match status" value="2"/>
</dbReference>
<dbReference type="Gene3D" id="2.130.10.10">
    <property type="entry name" value="YVTN repeat-like/Quinoprotein amine dehydrogenase"/>
    <property type="match status" value="5"/>
</dbReference>
<dbReference type="SMART" id="SM00320">
    <property type="entry name" value="WD40"/>
    <property type="match status" value="14"/>
</dbReference>
<dbReference type="AlphaFoldDB" id="A0A1C4XRP7"/>
<accession>A0A1C4XRP7</accession>
<dbReference type="Proteomes" id="UP000198224">
    <property type="component" value="Chromosome I"/>
</dbReference>
<feature type="repeat" description="WD" evidence="3">
    <location>
        <begin position="1215"/>
        <end position="1246"/>
    </location>
</feature>
<dbReference type="InterPro" id="IPR019775">
    <property type="entry name" value="WD40_repeat_CS"/>
</dbReference>
<sequence>MAAPLVALWPQPDTGRSAFTGLDIVLNGLFANHVARLTNNSLTGDNVGRPERPLDPEAGELGRFALGLRQLRTEAGSPTYRQLARRAHFSVTTLANAASGETVPSLQVTLAYVAACGGDPTEWTERWHSLIASLAAAETVEGSRGPYWGMAAFQPEDSEWFFGRERLVAQLCELLTRRRFVAVFAPSGAGKSSLLRAGLIAAVADNPVKGQPGWSTVLMTPGEHPIEEMATQLVAGQDLPRDTVQRHLTADPSSIRETMEQIFSTRPPAGTVLIVVDQFEELFTLCREEEERSAFIAALLAAAEVPRARVVLGVRADFYGRCAAYPALVAALHEHQLLVGPMDDEDLRRTITGPAERAGLLVDPALVEMAVADVGGQTGALPLLSHALLETSRLRQGKRITLAHYRESGGVNGAITRTAERVYAQFDEGQRGLTRDIFLRLTALGDGTEDTRRRAPLAELIGGVDPLAAAEVLSRLTAARLVTADEKGVMVAHEALIQEWPRLRRWLTDDRELLRSHRRLTEAAAEWDRHHRVDGFLYRGVQLALWGTRQVMNLSDLERDFLETSRARENRRRAARRRRTRVALTGLAATVVVVSVLAAVALVQAGRAATERDLAVSRQLTVEANNQLQIDPQQAQRLARRALTTRPTVGAEMVLRQAAVDDRLQAIVPMSSKKALGVAFSPDGRRVAATGADGEVRVWSWAGHGVSGPGLALTGGPEGQVWSPMFSPDGKRLVAAGSDGTVRIWQVDGAAGPIVLRGHEGPVWGVAFSPDGRSVASAGEDTTIRVWDARGVGRPVVLRGHSKVAVGVAFSPDGRQLATSGHDATVRLWDLAARSTRTILTGPREATRTLVFSQDGTRLACSSADGTAWVWPLTGSATPVVLRGHEGTVEGLALSSDEQWIATTSDDLTVRIWSANGAGDPLVLRGHTNRVWALAFSPDGSRLVSAADDGTLRIWDPGSDRLILRGHEKATWSAAFTPDGQRVVSGGEDGTVQVWNLATPAEPRVLGRHDGDVYGLTVSADGSSVATGGRDGSVRVWDLAGRHDPVVLRGHEKQAWIADFSPDGRRLASVSNDGSLRIWDLTGQSAPVVHRAAEEIRYAAFSPDGEKVATAGAEGTLRIWDALGTTEPLLLPGHEGLVWAVAFSPDGQRVVSAGFDGTVQIHSVAGGIAPMVLRGHEGPVWHVSFSPDGQWVLSSGKDGTARLWHASEVAQPVTFGGFGASVETVDFSPDGGRLVSTHDDGTVRVWPCRACAPVQNLLES</sequence>
<keyword evidence="2" id="KW-0677">Repeat</keyword>
<dbReference type="PROSITE" id="PS50294">
    <property type="entry name" value="WD_REPEATS_REGION"/>
    <property type="match status" value="13"/>
</dbReference>
<feature type="repeat" description="WD" evidence="3">
    <location>
        <begin position="1006"/>
        <end position="1039"/>
    </location>
</feature>
<feature type="repeat" description="WD" evidence="3">
    <location>
        <begin position="840"/>
        <end position="871"/>
    </location>
</feature>
<proteinExistence type="predicted"/>
<dbReference type="PROSITE" id="PS00678">
    <property type="entry name" value="WD_REPEATS_1"/>
    <property type="match status" value="4"/>
</dbReference>
<organism evidence="5 6">
    <name type="scientific">Micromonospora chokoriensis</name>
    <dbReference type="NCBI Taxonomy" id="356851"/>
    <lineage>
        <taxon>Bacteria</taxon>
        <taxon>Bacillati</taxon>
        <taxon>Actinomycetota</taxon>
        <taxon>Actinomycetes</taxon>
        <taxon>Micromonosporales</taxon>
        <taxon>Micromonosporaceae</taxon>
        <taxon>Micromonospora</taxon>
    </lineage>
</organism>
<dbReference type="SMART" id="SM00530">
    <property type="entry name" value="HTH_XRE"/>
    <property type="match status" value="1"/>
</dbReference>
<evidence type="ECO:0000256" key="1">
    <source>
        <dbReference type="ARBA" id="ARBA00022574"/>
    </source>
</evidence>
<feature type="domain" description="HTH cro/C1-type" evidence="4">
    <location>
        <begin position="67"/>
        <end position="123"/>
    </location>
</feature>
<dbReference type="InterPro" id="IPR027417">
    <property type="entry name" value="P-loop_NTPase"/>
</dbReference>
<feature type="repeat" description="WD" evidence="3">
    <location>
        <begin position="924"/>
        <end position="965"/>
    </location>
</feature>
<dbReference type="EMBL" id="LT607409">
    <property type="protein sequence ID" value="SCF11026.1"/>
    <property type="molecule type" value="Genomic_DNA"/>
</dbReference>
<keyword evidence="6" id="KW-1185">Reference proteome</keyword>
<feature type="repeat" description="WD" evidence="3">
    <location>
        <begin position="1173"/>
        <end position="1204"/>
    </location>
</feature>
<feature type="repeat" description="WD" evidence="3">
    <location>
        <begin position="798"/>
        <end position="839"/>
    </location>
</feature>
<feature type="repeat" description="WD" evidence="3">
    <location>
        <begin position="678"/>
        <end position="700"/>
    </location>
</feature>
<dbReference type="InterPro" id="IPR001632">
    <property type="entry name" value="WD40_G-protein_beta-like"/>
</dbReference>
<name>A0A1C4XRP7_9ACTN</name>
<evidence type="ECO:0000256" key="2">
    <source>
        <dbReference type="ARBA" id="ARBA00022737"/>
    </source>
</evidence>
<feature type="repeat" description="WD" evidence="3">
    <location>
        <begin position="1048"/>
        <end position="1081"/>
    </location>
</feature>
<dbReference type="PRINTS" id="PR00319">
    <property type="entry name" value="GPROTEINB"/>
</dbReference>
<keyword evidence="1 3" id="KW-0853">WD repeat</keyword>
<gene>
    <name evidence="5" type="ORF">GA0070612_3876</name>
</gene>
<evidence type="ECO:0000256" key="3">
    <source>
        <dbReference type="PROSITE-ProRule" id="PRU00221"/>
    </source>
</evidence>
<protein>
    <submittedName>
        <fullName evidence="5">WD40 repeat</fullName>
    </submittedName>
</protein>
<feature type="repeat" description="WD" evidence="3">
    <location>
        <begin position="1131"/>
        <end position="1161"/>
    </location>
</feature>
<feature type="repeat" description="WD" evidence="3">
    <location>
        <begin position="714"/>
        <end position="748"/>
    </location>
</feature>
<evidence type="ECO:0000313" key="6">
    <source>
        <dbReference type="Proteomes" id="UP000198224"/>
    </source>
</evidence>
<dbReference type="InterPro" id="IPR001387">
    <property type="entry name" value="Cro/C1-type_HTH"/>
</dbReference>